<proteinExistence type="inferred from homology"/>
<feature type="transmembrane region" description="Helical" evidence="7">
    <location>
        <begin position="161"/>
        <end position="180"/>
    </location>
</feature>
<evidence type="ECO:0000256" key="5">
    <source>
        <dbReference type="ARBA" id="ARBA00023136"/>
    </source>
</evidence>
<feature type="transmembrane region" description="Helical" evidence="7">
    <location>
        <begin position="131"/>
        <end position="149"/>
    </location>
</feature>
<evidence type="ECO:0000256" key="4">
    <source>
        <dbReference type="ARBA" id="ARBA00022989"/>
    </source>
</evidence>
<feature type="transmembrane region" description="Helical" evidence="7">
    <location>
        <begin position="200"/>
        <end position="219"/>
    </location>
</feature>
<keyword evidence="7" id="KW-0460">Magnesium</keyword>
<feature type="transmembrane region" description="Helical" evidence="7">
    <location>
        <begin position="99"/>
        <end position="119"/>
    </location>
</feature>
<dbReference type="InterPro" id="IPR008521">
    <property type="entry name" value="Mg_trans_NIPA"/>
</dbReference>
<dbReference type="Pfam" id="PF05653">
    <property type="entry name" value="Mg_trans_NIPA"/>
    <property type="match status" value="1"/>
</dbReference>
<accession>A0A5B8MP28</accession>
<protein>
    <recommendedName>
        <fullName evidence="7">Probable magnesium transporter</fullName>
    </recommendedName>
</protein>
<comment type="function">
    <text evidence="6 7">Acts as a Mg(2+) transporter. Can also transport other divalent cations such as Fe(2+), Sr(2+), Ba(2+), Mn(2+) and Co(2+) but to a much less extent than Mg(2+).</text>
</comment>
<dbReference type="EMBL" id="CP031038">
    <property type="protein sequence ID" value="QDZ21082.1"/>
    <property type="molecule type" value="Genomic_DNA"/>
</dbReference>
<comment type="similarity">
    <text evidence="2 7">Belongs to the NIPA (TC 2.A.7) family.</text>
</comment>
<dbReference type="AlphaFoldDB" id="A0A5B8MP28"/>
<dbReference type="GO" id="GO:0005886">
    <property type="term" value="C:plasma membrane"/>
    <property type="evidence" value="ECO:0007669"/>
    <property type="project" value="UniProtKB-SubCell"/>
</dbReference>
<dbReference type="Gene3D" id="1.10.3730.20">
    <property type="match status" value="1"/>
</dbReference>
<dbReference type="GO" id="GO:0015095">
    <property type="term" value="F:magnesium ion transmembrane transporter activity"/>
    <property type="evidence" value="ECO:0007669"/>
    <property type="project" value="UniProtKB-UniRule"/>
</dbReference>
<keyword evidence="7" id="KW-0967">Endosome</keyword>
<dbReference type="PANTHER" id="PTHR12570:SF65">
    <property type="entry name" value="MAGNESIUM TRANSPORTER NIPA9-RELATED"/>
    <property type="match status" value="1"/>
</dbReference>
<keyword evidence="9" id="KW-1185">Reference proteome</keyword>
<evidence type="ECO:0000256" key="1">
    <source>
        <dbReference type="ARBA" id="ARBA00004141"/>
    </source>
</evidence>
<keyword evidence="5 7" id="KW-0472">Membrane</keyword>
<organism evidence="8 9">
    <name type="scientific">Chloropicon primus</name>
    <dbReference type="NCBI Taxonomy" id="1764295"/>
    <lineage>
        <taxon>Eukaryota</taxon>
        <taxon>Viridiplantae</taxon>
        <taxon>Chlorophyta</taxon>
        <taxon>Chloropicophyceae</taxon>
        <taxon>Chloropicales</taxon>
        <taxon>Chloropicaceae</taxon>
        <taxon>Chloropicon</taxon>
    </lineage>
</organism>
<keyword evidence="7" id="KW-0406">Ion transport</keyword>
<keyword evidence="3 7" id="KW-0812">Transmembrane</keyword>
<dbReference type="OrthoDB" id="1911792at2759"/>
<dbReference type="InterPro" id="IPR037185">
    <property type="entry name" value="EmrE-like"/>
</dbReference>
<feature type="transmembrane region" description="Helical" evidence="7">
    <location>
        <begin position="231"/>
        <end position="253"/>
    </location>
</feature>
<comment type="subcellular location">
    <subcellularLocation>
        <location evidence="7">Cell membrane</location>
        <topology evidence="7">Multi-pass membrane protein</topology>
    </subcellularLocation>
    <subcellularLocation>
        <location evidence="7">Early endosome</location>
    </subcellularLocation>
    <subcellularLocation>
        <location evidence="1">Membrane</location>
        <topology evidence="1">Multi-pass membrane protein</topology>
    </subcellularLocation>
</comment>
<evidence type="ECO:0000256" key="6">
    <source>
        <dbReference type="ARBA" id="ARBA00025284"/>
    </source>
</evidence>
<name>A0A5B8MP28_9CHLO</name>
<evidence type="ECO:0000256" key="2">
    <source>
        <dbReference type="ARBA" id="ARBA00007001"/>
    </source>
</evidence>
<keyword evidence="7" id="KW-0813">Transport</keyword>
<dbReference type="Proteomes" id="UP000316726">
    <property type="component" value="Chromosome 5"/>
</dbReference>
<comment type="caution">
    <text evidence="7">Lacks conserved residue(s) required for the propagation of feature annotation.</text>
</comment>
<dbReference type="SUPFAM" id="SSF103481">
    <property type="entry name" value="Multidrug resistance efflux transporter EmrE"/>
    <property type="match status" value="1"/>
</dbReference>
<evidence type="ECO:0000256" key="3">
    <source>
        <dbReference type="ARBA" id="ARBA00022692"/>
    </source>
</evidence>
<sequence length="338" mass="35766">MWLAILAAVVSSGASSVGKALQRKGTKTLPQFSADLQTIRKYLVNKTWVLGLLADVSGSFFMVSALANAPVSVIQPVSGGGLVFLSLLSHFFFNEKLKFGEWLAVGLCFCGIVGVGIATSGINPEGQTTNIARLICTLVAFFAVLIFGLRKVRQMNKGKAAKPRFFAPTCGLFAGCFFSLSATTTRSGFVVGELVGQRLFFGLLGIGCSLMNTSIGFVYQTLGLREGNAVMISTITTVTAIMVGMFLGIVALGETLPATRPTFTLHVLSCATITTGSLALGNGGWGINADLSFLDKALKSKAVSSVLPNQIRFFLQRYVSSASKLPLYNPNVDSKSAN</sequence>
<keyword evidence="4 7" id="KW-1133">Transmembrane helix</keyword>
<feature type="transmembrane region" description="Helical" evidence="7">
    <location>
        <begin position="60"/>
        <end position="87"/>
    </location>
</feature>
<reference evidence="8 9" key="1">
    <citation type="submission" date="2018-07" db="EMBL/GenBank/DDBJ databases">
        <title>The complete nuclear genome of the prasinophyte Chloropicon primus (CCMP1205).</title>
        <authorList>
            <person name="Pombert J.-F."/>
            <person name="Otis C."/>
            <person name="Turmel M."/>
            <person name="Lemieux C."/>
        </authorList>
    </citation>
    <scope>NUCLEOTIDE SEQUENCE [LARGE SCALE GENOMIC DNA]</scope>
    <source>
        <strain evidence="8 9">CCMP1205</strain>
    </source>
</reference>
<dbReference type="PANTHER" id="PTHR12570">
    <property type="match status" value="1"/>
</dbReference>
<dbReference type="GO" id="GO:0005769">
    <property type="term" value="C:early endosome"/>
    <property type="evidence" value="ECO:0007669"/>
    <property type="project" value="UniProtKB-SubCell"/>
</dbReference>
<gene>
    <name evidence="8" type="ORF">A3770_05p36000</name>
</gene>
<evidence type="ECO:0000256" key="7">
    <source>
        <dbReference type="RuleBase" id="RU363078"/>
    </source>
</evidence>
<keyword evidence="7" id="KW-1003">Cell membrane</keyword>
<evidence type="ECO:0000313" key="9">
    <source>
        <dbReference type="Proteomes" id="UP000316726"/>
    </source>
</evidence>
<evidence type="ECO:0000313" key="8">
    <source>
        <dbReference type="EMBL" id="QDZ21082.1"/>
    </source>
</evidence>
<comment type="subunit">
    <text evidence="7">Homodimer.</text>
</comment>